<dbReference type="InterPro" id="IPR003497">
    <property type="entry name" value="BRO_N_domain"/>
</dbReference>
<accession>A0A433J231</accession>
<dbReference type="Pfam" id="PF02498">
    <property type="entry name" value="Bro-N"/>
    <property type="match status" value="1"/>
</dbReference>
<protein>
    <recommendedName>
        <fullName evidence="1">Bro-N domain-containing protein</fullName>
    </recommendedName>
</protein>
<reference evidence="2 3" key="1">
    <citation type="submission" date="2018-12" db="EMBL/GenBank/DDBJ databases">
        <authorList>
            <person name="Yang Y."/>
        </authorList>
    </citation>
    <scope>NUCLEOTIDE SEQUENCE [LARGE SCALE GENOMIC DNA]</scope>
    <source>
        <strain evidence="2 3">GSF71</strain>
    </source>
</reference>
<proteinExistence type="predicted"/>
<dbReference type="EMBL" id="RZIJ01000027">
    <property type="protein sequence ID" value="RUQ65158.1"/>
    <property type="molecule type" value="Genomic_DNA"/>
</dbReference>
<name>A0A433J231_9PROT</name>
<keyword evidence="3" id="KW-1185">Reference proteome</keyword>
<sequence length="223" mass="24101">MEAGPILPRLPRTGSMGRMASFLAHIFDNERFVRSLLAANGEPWFVAADSCRCLDLKDNKGSFGHHLDKLDEDEKRLVPRSVLDGSTPFPDMGVPPGQATGSELWMVSESGLYTLILRSDKATAKPFRRWVTHNVLPSLRKTGGFTQTEGADLRTLKARTAAANAIKGLMGELRRTLGSREAAKAAPGLMASIGVSIDSRNADCLRQGELDLPAAAGNTEQRA</sequence>
<dbReference type="PROSITE" id="PS51750">
    <property type="entry name" value="BRO_N"/>
    <property type="match status" value="1"/>
</dbReference>
<gene>
    <name evidence="2" type="ORF">EJ913_25775</name>
</gene>
<organism evidence="2 3">
    <name type="scientific">Azospirillum doebereinerae</name>
    <dbReference type="NCBI Taxonomy" id="92933"/>
    <lineage>
        <taxon>Bacteria</taxon>
        <taxon>Pseudomonadati</taxon>
        <taxon>Pseudomonadota</taxon>
        <taxon>Alphaproteobacteria</taxon>
        <taxon>Rhodospirillales</taxon>
        <taxon>Azospirillaceae</taxon>
        <taxon>Azospirillum</taxon>
    </lineage>
</organism>
<evidence type="ECO:0000313" key="3">
    <source>
        <dbReference type="Proteomes" id="UP000280346"/>
    </source>
</evidence>
<dbReference type="PANTHER" id="PTHR36180">
    <property type="entry name" value="DNA-BINDING PROTEIN-RELATED-RELATED"/>
    <property type="match status" value="1"/>
</dbReference>
<dbReference type="OrthoDB" id="9808959at2"/>
<dbReference type="Proteomes" id="UP000280346">
    <property type="component" value="Unassembled WGS sequence"/>
</dbReference>
<evidence type="ECO:0000313" key="2">
    <source>
        <dbReference type="EMBL" id="RUQ65158.1"/>
    </source>
</evidence>
<feature type="domain" description="Bro-N" evidence="1">
    <location>
        <begin position="19"/>
        <end position="143"/>
    </location>
</feature>
<evidence type="ECO:0000259" key="1">
    <source>
        <dbReference type="PROSITE" id="PS51750"/>
    </source>
</evidence>
<dbReference type="SMART" id="SM01040">
    <property type="entry name" value="Bro-N"/>
    <property type="match status" value="1"/>
</dbReference>
<comment type="caution">
    <text evidence="2">The sequence shown here is derived from an EMBL/GenBank/DDBJ whole genome shotgun (WGS) entry which is preliminary data.</text>
</comment>
<dbReference type="AlphaFoldDB" id="A0A433J231"/>
<dbReference type="PANTHER" id="PTHR36180:SF2">
    <property type="entry name" value="BRO FAMILY PROTEIN"/>
    <property type="match status" value="1"/>
</dbReference>